<proteinExistence type="predicted"/>
<evidence type="ECO:0000259" key="2">
    <source>
        <dbReference type="Pfam" id="PF13628"/>
    </source>
</evidence>
<reference evidence="3 4" key="1">
    <citation type="submission" date="2019-03" db="EMBL/GenBank/DDBJ databases">
        <title>Genomic Encyclopedia of Type Strains, Phase IV (KMG-IV): sequencing the most valuable type-strain genomes for metagenomic binning, comparative biology and taxonomic classification.</title>
        <authorList>
            <person name="Goeker M."/>
        </authorList>
    </citation>
    <scope>NUCLEOTIDE SEQUENCE [LARGE SCALE GENOMIC DNA]</scope>
    <source>
        <strain evidence="3 4">DSM 21100</strain>
    </source>
</reference>
<feature type="chain" id="PRO_5020946186" evidence="1">
    <location>
        <begin position="28"/>
        <end position="183"/>
    </location>
</feature>
<feature type="signal peptide" evidence="1">
    <location>
        <begin position="1"/>
        <end position="27"/>
    </location>
</feature>
<name>A0A4R3KP49_9SPHI</name>
<sequence length="183" mass="19827">MKKLKMNFKKSALLTTSLLLFAFVGYAQETPKLSDAEVAHVAVVANQIDIDYAAIAKEKSGNADILKFAQTMANDHTAVIKQAAALAKKLGVTPKNNAVSKQLLEGAGKKQKELRALSGKAFDKVYIDNEVAYHKAVIGAVETLLIPETENSELKDLLKNVLPALKAHLDHAKMVQKAFDASK</sequence>
<dbReference type="Pfam" id="PF13628">
    <property type="entry name" value="DUF4142"/>
    <property type="match status" value="1"/>
</dbReference>
<evidence type="ECO:0000313" key="3">
    <source>
        <dbReference type="EMBL" id="TCS84966.1"/>
    </source>
</evidence>
<dbReference type="Proteomes" id="UP000295807">
    <property type="component" value="Unassembled WGS sequence"/>
</dbReference>
<evidence type="ECO:0000313" key="4">
    <source>
        <dbReference type="Proteomes" id="UP000295807"/>
    </source>
</evidence>
<feature type="domain" description="DUF4142" evidence="2">
    <location>
        <begin position="34"/>
        <end position="174"/>
    </location>
</feature>
<dbReference type="AlphaFoldDB" id="A0A4R3KP49"/>
<keyword evidence="1" id="KW-0732">Signal</keyword>
<dbReference type="EMBL" id="SMAD01000016">
    <property type="protein sequence ID" value="TCS84966.1"/>
    <property type="molecule type" value="Genomic_DNA"/>
</dbReference>
<dbReference type="PANTHER" id="PTHR38593:SF1">
    <property type="entry name" value="BLR2558 PROTEIN"/>
    <property type="match status" value="1"/>
</dbReference>
<organism evidence="3 4">
    <name type="scientific">Anseongella ginsenosidimutans</name>
    <dbReference type="NCBI Taxonomy" id="496056"/>
    <lineage>
        <taxon>Bacteria</taxon>
        <taxon>Pseudomonadati</taxon>
        <taxon>Bacteroidota</taxon>
        <taxon>Sphingobacteriia</taxon>
        <taxon>Sphingobacteriales</taxon>
        <taxon>Sphingobacteriaceae</taxon>
        <taxon>Anseongella</taxon>
    </lineage>
</organism>
<keyword evidence="4" id="KW-1185">Reference proteome</keyword>
<dbReference type="Gene3D" id="1.20.1260.10">
    <property type="match status" value="1"/>
</dbReference>
<dbReference type="InterPro" id="IPR025419">
    <property type="entry name" value="DUF4142"/>
</dbReference>
<dbReference type="PANTHER" id="PTHR38593">
    <property type="entry name" value="BLR2558 PROTEIN"/>
    <property type="match status" value="1"/>
</dbReference>
<gene>
    <name evidence="3" type="ORF">EDD80_11658</name>
</gene>
<dbReference type="RefSeq" id="WP_225975099.1">
    <property type="nucleotide sequence ID" value="NZ_CP042432.1"/>
</dbReference>
<comment type="caution">
    <text evidence="3">The sequence shown here is derived from an EMBL/GenBank/DDBJ whole genome shotgun (WGS) entry which is preliminary data.</text>
</comment>
<evidence type="ECO:0000256" key="1">
    <source>
        <dbReference type="SAM" id="SignalP"/>
    </source>
</evidence>
<accession>A0A4R3KP49</accession>
<dbReference type="InterPro" id="IPR012347">
    <property type="entry name" value="Ferritin-like"/>
</dbReference>
<protein>
    <submittedName>
        <fullName evidence="3">Putative membrane protein</fullName>
    </submittedName>
</protein>